<organism evidence="2 3">
    <name type="scientific">Scardovia wiggsiae F0424</name>
    <dbReference type="NCBI Taxonomy" id="857290"/>
    <lineage>
        <taxon>Bacteria</taxon>
        <taxon>Bacillati</taxon>
        <taxon>Actinomycetota</taxon>
        <taxon>Actinomycetes</taxon>
        <taxon>Bifidobacteriales</taxon>
        <taxon>Bifidobacteriaceae</taxon>
        <taxon>Scardovia</taxon>
    </lineage>
</organism>
<keyword evidence="3" id="KW-1185">Reference proteome</keyword>
<proteinExistence type="predicted"/>
<comment type="caution">
    <text evidence="2">The sequence shown here is derived from an EMBL/GenBank/DDBJ whole genome shotgun (WGS) entry which is preliminary data.</text>
</comment>
<dbReference type="Proteomes" id="UP000006415">
    <property type="component" value="Unassembled WGS sequence"/>
</dbReference>
<dbReference type="STRING" id="857290.HMPREF9156_00483"/>
<evidence type="ECO:0000313" key="3">
    <source>
        <dbReference type="Proteomes" id="UP000006415"/>
    </source>
</evidence>
<feature type="transmembrane region" description="Helical" evidence="1">
    <location>
        <begin position="143"/>
        <end position="164"/>
    </location>
</feature>
<dbReference type="HOGENOM" id="CLU_083547_0_0_11"/>
<feature type="transmembrane region" description="Helical" evidence="1">
    <location>
        <begin position="176"/>
        <end position="204"/>
    </location>
</feature>
<keyword evidence="1" id="KW-0812">Transmembrane</keyword>
<keyword evidence="1" id="KW-0472">Membrane</keyword>
<sequence length="205" mass="22471">MRDEVVESAEKNGISVADVQRRRAHPVLIAVFTVLALGAITAPYGAGRFLALEHTAEVSRALAPYDARSMVFLAWAVTTLTFMAFGMVFMDNRRVLWGFVALFLFSAQQFICGIALVKTGFWYGTRVVYGAYANYANSLNVGVFTSAAGLAVFVVVYLFILFTVKKTSSFNVLSRSWVSLISFSIIEVIVLFLAYLSGIAGIFIS</sequence>
<dbReference type="eggNOG" id="ENOG5031VVT">
    <property type="taxonomic scope" value="Bacteria"/>
</dbReference>
<evidence type="ECO:0000256" key="1">
    <source>
        <dbReference type="SAM" id="Phobius"/>
    </source>
</evidence>
<accession>J0WZN6</accession>
<evidence type="ECO:0000313" key="2">
    <source>
        <dbReference type="EMBL" id="EJD65039.1"/>
    </source>
</evidence>
<dbReference type="AlphaFoldDB" id="J0WZN6"/>
<gene>
    <name evidence="2" type="ORF">HMPREF9156_00483</name>
</gene>
<name>J0WZN6_9BIFI</name>
<feature type="transmembrane region" description="Helical" evidence="1">
    <location>
        <begin position="27"/>
        <end position="50"/>
    </location>
</feature>
<feature type="transmembrane region" description="Helical" evidence="1">
    <location>
        <begin position="70"/>
        <end position="89"/>
    </location>
</feature>
<reference evidence="2 3" key="1">
    <citation type="submission" date="2012-01" db="EMBL/GenBank/DDBJ databases">
        <title>The Genome Sequence of Scardovia wiggsiae F0424.</title>
        <authorList>
            <consortium name="The Broad Institute Genome Sequencing Platform"/>
            <person name="Earl A."/>
            <person name="Ward D."/>
            <person name="Feldgarden M."/>
            <person name="Gevers D."/>
            <person name="Izard J."/>
            <person name="Ganesan A."/>
            <person name="Baranova O.V."/>
            <person name="Blanton J.M."/>
            <person name="Tanner A.C."/>
            <person name="Mathney J."/>
            <person name="Dewhirst F.E."/>
            <person name="Young S.K."/>
            <person name="Zeng Q."/>
            <person name="Gargeya S."/>
            <person name="Fitzgerald M."/>
            <person name="Haas B."/>
            <person name="Abouelleil A."/>
            <person name="Alvarado L."/>
            <person name="Arachchi H.M."/>
            <person name="Berlin A."/>
            <person name="Chapman S.B."/>
            <person name="Gearin G."/>
            <person name="Goldberg J."/>
            <person name="Griggs A."/>
            <person name="Gujja S."/>
            <person name="Hansen M."/>
            <person name="Heiman D."/>
            <person name="Howarth C."/>
            <person name="Larimer J."/>
            <person name="Lui A."/>
            <person name="MacDonald P.J.P."/>
            <person name="McCowen C."/>
            <person name="Montmayeur A."/>
            <person name="Murphy C."/>
            <person name="Neiman D."/>
            <person name="Pearson M."/>
            <person name="Priest M."/>
            <person name="Roberts A."/>
            <person name="Saif S."/>
            <person name="Shea T."/>
            <person name="Sisk P."/>
            <person name="Stolte C."/>
            <person name="Sykes S."/>
            <person name="Wortman J."/>
            <person name="Nusbaum C."/>
            <person name="Birren B."/>
        </authorList>
    </citation>
    <scope>NUCLEOTIDE SEQUENCE [LARGE SCALE GENOMIC DNA]</scope>
    <source>
        <strain evidence="2 3">F0424</strain>
    </source>
</reference>
<dbReference type="OrthoDB" id="3231612at2"/>
<keyword evidence="1" id="KW-1133">Transmembrane helix</keyword>
<dbReference type="EMBL" id="AGZS01000002">
    <property type="protein sequence ID" value="EJD65039.1"/>
    <property type="molecule type" value="Genomic_DNA"/>
</dbReference>
<protein>
    <submittedName>
        <fullName evidence="2">Uncharacterized protein</fullName>
    </submittedName>
</protein>
<feature type="transmembrane region" description="Helical" evidence="1">
    <location>
        <begin position="96"/>
        <end position="123"/>
    </location>
</feature>